<dbReference type="EMBL" id="JBHSAF010000005">
    <property type="protein sequence ID" value="MFC3913093.1"/>
    <property type="molecule type" value="Genomic_DNA"/>
</dbReference>
<feature type="signal peptide" evidence="1">
    <location>
        <begin position="1"/>
        <end position="23"/>
    </location>
</feature>
<feature type="chain" id="PRO_5046556151" evidence="1">
    <location>
        <begin position="24"/>
        <end position="139"/>
    </location>
</feature>
<gene>
    <name evidence="2" type="ORF">ACFOSS_06375</name>
</gene>
<sequence length="139" mass="14706">MSRWTLLLALVLVGGLLWQPATAVLSVQQPAVTDTHHSAVSRALSQHHDMGAMAAADCHDVQPTASTPDHCNGLSMWLGMELAGQHCHACVPMVAEAPDTTPLLVLAPREPERVMPLPALGYADFIPGIPSPPPCLPLV</sequence>
<evidence type="ECO:0000256" key="1">
    <source>
        <dbReference type="SAM" id="SignalP"/>
    </source>
</evidence>
<keyword evidence="3" id="KW-1185">Reference proteome</keyword>
<dbReference type="Proteomes" id="UP001595692">
    <property type="component" value="Unassembled WGS sequence"/>
</dbReference>
<reference evidence="3" key="1">
    <citation type="journal article" date="2019" name="Int. J. Syst. Evol. Microbiol.">
        <title>The Global Catalogue of Microorganisms (GCM) 10K type strain sequencing project: providing services to taxonomists for standard genome sequencing and annotation.</title>
        <authorList>
            <consortium name="The Broad Institute Genomics Platform"/>
            <consortium name="The Broad Institute Genome Sequencing Center for Infectious Disease"/>
            <person name="Wu L."/>
            <person name="Ma J."/>
        </authorList>
    </citation>
    <scope>NUCLEOTIDE SEQUENCE [LARGE SCALE GENOMIC DNA]</scope>
    <source>
        <strain evidence="3">CCUG 54939</strain>
    </source>
</reference>
<evidence type="ECO:0000313" key="3">
    <source>
        <dbReference type="Proteomes" id="UP001595692"/>
    </source>
</evidence>
<keyword evidence="1" id="KW-0732">Signal</keyword>
<proteinExistence type="predicted"/>
<name>A0ABV8CM97_9GAMM</name>
<organism evidence="2 3">
    <name type="scientific">Pseudaeromonas sharmana</name>
    <dbReference type="NCBI Taxonomy" id="328412"/>
    <lineage>
        <taxon>Bacteria</taxon>
        <taxon>Pseudomonadati</taxon>
        <taxon>Pseudomonadota</taxon>
        <taxon>Gammaproteobacteria</taxon>
        <taxon>Aeromonadales</taxon>
        <taxon>Aeromonadaceae</taxon>
        <taxon>Pseudaeromonas</taxon>
    </lineage>
</organism>
<comment type="caution">
    <text evidence="2">The sequence shown here is derived from an EMBL/GenBank/DDBJ whole genome shotgun (WGS) entry which is preliminary data.</text>
</comment>
<protein>
    <submittedName>
        <fullName evidence="2">Uncharacterized protein</fullName>
    </submittedName>
</protein>
<accession>A0ABV8CM97</accession>
<evidence type="ECO:0000313" key="2">
    <source>
        <dbReference type="EMBL" id="MFC3913093.1"/>
    </source>
</evidence>
<dbReference type="RefSeq" id="WP_377151328.1">
    <property type="nucleotide sequence ID" value="NZ_JBHSAF010000005.1"/>
</dbReference>